<evidence type="ECO:0000256" key="1">
    <source>
        <dbReference type="SAM" id="MobiDB-lite"/>
    </source>
</evidence>
<evidence type="ECO:0000313" key="3">
    <source>
        <dbReference type="EMBL" id="KAJ5362235.1"/>
    </source>
</evidence>
<evidence type="ECO:0000259" key="2">
    <source>
        <dbReference type="Pfam" id="PF05347"/>
    </source>
</evidence>
<gene>
    <name evidence="3" type="ORF">N7541_003079</name>
</gene>
<feature type="region of interest" description="Disordered" evidence="1">
    <location>
        <begin position="104"/>
        <end position="123"/>
    </location>
</feature>
<dbReference type="Proteomes" id="UP001148299">
    <property type="component" value="Unassembled WGS sequence"/>
</dbReference>
<accession>A0A9W9RMH0</accession>
<reference evidence="3" key="2">
    <citation type="journal article" date="2023" name="IMA Fungus">
        <title>Comparative genomic study of the Penicillium genus elucidates a diverse pangenome and 15 lateral gene transfer events.</title>
        <authorList>
            <person name="Petersen C."/>
            <person name="Sorensen T."/>
            <person name="Nielsen M.R."/>
            <person name="Sondergaard T.E."/>
            <person name="Sorensen J.L."/>
            <person name="Fitzpatrick D.A."/>
            <person name="Frisvad J.C."/>
            <person name="Nielsen K.L."/>
        </authorList>
    </citation>
    <scope>NUCLEOTIDE SEQUENCE</scope>
    <source>
        <strain evidence="3">IBT 35675</strain>
    </source>
</reference>
<comment type="caution">
    <text evidence="3">The sequence shown here is derived from an EMBL/GenBank/DDBJ whole genome shotgun (WGS) entry which is preliminary data.</text>
</comment>
<feature type="domain" description="Complex 1 LYR protein" evidence="2">
    <location>
        <begin position="16"/>
        <end position="72"/>
    </location>
</feature>
<sequence>MHRHIVPKQSGVHRFACLSLYRALLHQCRSPKNAAWLDEARGVVQHSFRRYKNLQSPSQTVNALRAGYEALDLIFAAHTDPKHQEKVTRLISRAKLHRDRFVAKQEKARSLVPPPPPLTPRAARKAESIRFQNETALRHPDAKPILDRPRPLGDKVRRVPVLVNSRGVPYLRIKKPIPQNLSNAIRSKLAIRWRWIMRRDRLKVESLFAHDEEVWDRITGTRDLPAWTSATTNAIEETKAKINDYDAKNKKLAEDMWMVVLAERALAEEEAAAAAALEQPENKPEHPPKEEQGPEQATKPSFLKKLGRSLGFSNDTPSSKD</sequence>
<evidence type="ECO:0000313" key="4">
    <source>
        <dbReference type="Proteomes" id="UP001148299"/>
    </source>
</evidence>
<proteinExistence type="predicted"/>
<feature type="compositionally biased region" description="Polar residues" evidence="1">
    <location>
        <begin position="311"/>
        <end position="321"/>
    </location>
</feature>
<dbReference type="Pfam" id="PF05347">
    <property type="entry name" value="Complex1_LYR"/>
    <property type="match status" value="1"/>
</dbReference>
<name>A0A9W9RMH0_PENBR</name>
<dbReference type="AlphaFoldDB" id="A0A9W9RMH0"/>
<feature type="compositionally biased region" description="Basic and acidic residues" evidence="1">
    <location>
        <begin position="280"/>
        <end position="292"/>
    </location>
</feature>
<protein>
    <recommendedName>
        <fullName evidence="2">Complex 1 LYR protein domain-containing protein</fullName>
    </recommendedName>
</protein>
<keyword evidence="4" id="KW-1185">Reference proteome</keyword>
<dbReference type="EMBL" id="JAPZBR010000002">
    <property type="protein sequence ID" value="KAJ5362235.1"/>
    <property type="molecule type" value="Genomic_DNA"/>
</dbReference>
<feature type="region of interest" description="Disordered" evidence="1">
    <location>
        <begin position="270"/>
        <end position="321"/>
    </location>
</feature>
<dbReference type="CDD" id="cd20273">
    <property type="entry name" value="Complex1_LYR_unchar"/>
    <property type="match status" value="1"/>
</dbReference>
<dbReference type="InterPro" id="IPR008011">
    <property type="entry name" value="Complex1_LYR_dom"/>
</dbReference>
<organism evidence="3 4">
    <name type="scientific">Penicillium brevicompactum</name>
    <dbReference type="NCBI Taxonomy" id="5074"/>
    <lineage>
        <taxon>Eukaryota</taxon>
        <taxon>Fungi</taxon>
        <taxon>Dikarya</taxon>
        <taxon>Ascomycota</taxon>
        <taxon>Pezizomycotina</taxon>
        <taxon>Eurotiomycetes</taxon>
        <taxon>Eurotiomycetidae</taxon>
        <taxon>Eurotiales</taxon>
        <taxon>Aspergillaceae</taxon>
        <taxon>Penicillium</taxon>
    </lineage>
</organism>
<reference evidence="3" key="1">
    <citation type="submission" date="2022-12" db="EMBL/GenBank/DDBJ databases">
        <authorList>
            <person name="Petersen C."/>
        </authorList>
    </citation>
    <scope>NUCLEOTIDE SEQUENCE</scope>
    <source>
        <strain evidence="3">IBT 35675</strain>
    </source>
</reference>
<dbReference type="InterPro" id="IPR046896">
    <property type="entry name" value="Cup1-like_N"/>
</dbReference>